<evidence type="ECO:0000313" key="3">
    <source>
        <dbReference type="Proteomes" id="UP000027265"/>
    </source>
</evidence>
<accession>A0A067PRQ7</accession>
<evidence type="ECO:0000256" key="1">
    <source>
        <dbReference type="SAM" id="MobiDB-lite"/>
    </source>
</evidence>
<dbReference type="STRING" id="933084.A0A067PRQ7"/>
<protein>
    <submittedName>
        <fullName evidence="2">Uncharacterized protein</fullName>
    </submittedName>
</protein>
<name>A0A067PRQ7_9AGAM</name>
<sequence length="210" mass="23855">MRTTRTSCSRTSPLLPAYTPHPTPHTTMTKGQKVPKTPESRRHFAKKQEKQEAKQRWLNPPAVIPKPWKADGYKPVRRRNPGRFDGMAYNADGYVCNIGEQEYLPSEYMASEDLDPHFEQVVWGWEMKAAENATSHITTQVSVVDLLATARRTRKRTKVRTEDFEVVKGAGQVIALDDDDLEYFGDDDWERVDDGEAKPSYSAVVQGKNG</sequence>
<gene>
    <name evidence="2" type="ORF">JAAARDRAFT_79091</name>
</gene>
<feature type="compositionally biased region" description="Basic and acidic residues" evidence="1">
    <location>
        <begin position="36"/>
        <end position="55"/>
    </location>
</feature>
<feature type="compositionally biased region" description="Low complexity" evidence="1">
    <location>
        <begin position="1"/>
        <end position="29"/>
    </location>
</feature>
<dbReference type="Proteomes" id="UP000027265">
    <property type="component" value="Unassembled WGS sequence"/>
</dbReference>
<dbReference type="InParanoid" id="A0A067PRQ7"/>
<feature type="region of interest" description="Disordered" evidence="1">
    <location>
        <begin position="1"/>
        <end position="59"/>
    </location>
</feature>
<dbReference type="EMBL" id="KL197721">
    <property type="protein sequence ID" value="KDQ56515.1"/>
    <property type="molecule type" value="Genomic_DNA"/>
</dbReference>
<dbReference type="HOGENOM" id="CLU_1310305_0_0_1"/>
<reference evidence="3" key="1">
    <citation type="journal article" date="2014" name="Proc. Natl. Acad. Sci. U.S.A.">
        <title>Extensive sampling of basidiomycete genomes demonstrates inadequacy of the white-rot/brown-rot paradigm for wood decay fungi.</title>
        <authorList>
            <person name="Riley R."/>
            <person name="Salamov A.A."/>
            <person name="Brown D.W."/>
            <person name="Nagy L.G."/>
            <person name="Floudas D."/>
            <person name="Held B.W."/>
            <person name="Levasseur A."/>
            <person name="Lombard V."/>
            <person name="Morin E."/>
            <person name="Otillar R."/>
            <person name="Lindquist E.A."/>
            <person name="Sun H."/>
            <person name="LaButti K.M."/>
            <person name="Schmutz J."/>
            <person name="Jabbour D."/>
            <person name="Luo H."/>
            <person name="Baker S.E."/>
            <person name="Pisabarro A.G."/>
            <person name="Walton J.D."/>
            <person name="Blanchette R.A."/>
            <person name="Henrissat B."/>
            <person name="Martin F."/>
            <person name="Cullen D."/>
            <person name="Hibbett D.S."/>
            <person name="Grigoriev I.V."/>
        </authorList>
    </citation>
    <scope>NUCLEOTIDE SEQUENCE [LARGE SCALE GENOMIC DNA]</scope>
    <source>
        <strain evidence="3">MUCL 33604</strain>
    </source>
</reference>
<proteinExistence type="predicted"/>
<keyword evidence="3" id="KW-1185">Reference proteome</keyword>
<dbReference type="AlphaFoldDB" id="A0A067PRQ7"/>
<feature type="region of interest" description="Disordered" evidence="1">
    <location>
        <begin position="191"/>
        <end position="210"/>
    </location>
</feature>
<evidence type="ECO:0000313" key="2">
    <source>
        <dbReference type="EMBL" id="KDQ56515.1"/>
    </source>
</evidence>
<organism evidence="2 3">
    <name type="scientific">Jaapia argillacea MUCL 33604</name>
    <dbReference type="NCBI Taxonomy" id="933084"/>
    <lineage>
        <taxon>Eukaryota</taxon>
        <taxon>Fungi</taxon>
        <taxon>Dikarya</taxon>
        <taxon>Basidiomycota</taxon>
        <taxon>Agaricomycotina</taxon>
        <taxon>Agaricomycetes</taxon>
        <taxon>Agaricomycetidae</taxon>
        <taxon>Jaapiales</taxon>
        <taxon>Jaapiaceae</taxon>
        <taxon>Jaapia</taxon>
    </lineage>
</organism>